<dbReference type="Pfam" id="PF18701">
    <property type="entry name" value="DUF5641"/>
    <property type="match status" value="1"/>
</dbReference>
<evidence type="ECO:0000313" key="5">
    <source>
        <dbReference type="WBParaSite" id="HPLM_0000117801-mRNA-1"/>
    </source>
</evidence>
<feature type="region of interest" description="Disordered" evidence="1">
    <location>
        <begin position="183"/>
        <end position="212"/>
    </location>
</feature>
<reference evidence="3 4" key="2">
    <citation type="submission" date="2018-11" db="EMBL/GenBank/DDBJ databases">
        <authorList>
            <consortium name="Pathogen Informatics"/>
        </authorList>
    </citation>
    <scope>NUCLEOTIDE SEQUENCE [LARGE SCALE GENOMIC DNA]</scope>
    <source>
        <strain evidence="3 4">MHpl1</strain>
    </source>
</reference>
<proteinExistence type="predicted"/>
<name>A0A0N4VV58_HAEPC</name>
<feature type="compositionally biased region" description="Basic and acidic residues" evidence="1">
    <location>
        <begin position="183"/>
        <end position="198"/>
    </location>
</feature>
<evidence type="ECO:0000313" key="3">
    <source>
        <dbReference type="EMBL" id="VDO08217.1"/>
    </source>
</evidence>
<evidence type="ECO:0000313" key="4">
    <source>
        <dbReference type="Proteomes" id="UP000268014"/>
    </source>
</evidence>
<protein>
    <submittedName>
        <fullName evidence="5">DUF5641 domain-containing protein</fullName>
    </submittedName>
</protein>
<dbReference type="PANTHER" id="PTHR47331">
    <property type="entry name" value="PHD-TYPE DOMAIN-CONTAINING PROTEIN"/>
    <property type="match status" value="1"/>
</dbReference>
<dbReference type="STRING" id="6290.A0A0N4VV58"/>
<sequence>MEHLRTSLTEIEASLNTRPLTYMGASQEELACVRPIDFLQRDLNITLPHDALKPDLSKDPDYHTPEEIRELQTRQKVLEALHSSCKSTERFWTIWREQYLASLREKHKRSPINKRSGQIIPTVGDVVLLSDPVLPRNSWRMARITKLHSGNDGSIREAELITATKRKIRRPLNLLIPMEIQDQKDDDYQKDTERKEDPPTATHHYNLRKRPPKEPLKTTALVTYSSKSKPSAKWFLFYLMLLTLINTSSGMRSEVIKLECTEKGVEVLTSMKNKTIEICAEHHCRTHNIIQERQLIKFPADITIHDYSVRIKLRGASLQNAQYHSRKATHKVSCGHYYPRLHCTDKME</sequence>
<dbReference type="PANTHER" id="PTHR47331:SF1">
    <property type="entry name" value="GAG-LIKE PROTEIN"/>
    <property type="match status" value="1"/>
</dbReference>
<organism evidence="5">
    <name type="scientific">Haemonchus placei</name>
    <name type="common">Barber's pole worm</name>
    <dbReference type="NCBI Taxonomy" id="6290"/>
    <lineage>
        <taxon>Eukaryota</taxon>
        <taxon>Metazoa</taxon>
        <taxon>Ecdysozoa</taxon>
        <taxon>Nematoda</taxon>
        <taxon>Chromadorea</taxon>
        <taxon>Rhabditida</taxon>
        <taxon>Rhabditina</taxon>
        <taxon>Rhabditomorpha</taxon>
        <taxon>Strongyloidea</taxon>
        <taxon>Trichostrongylidae</taxon>
        <taxon>Haemonchus</taxon>
    </lineage>
</organism>
<dbReference type="AlphaFoldDB" id="A0A0N4VV58"/>
<dbReference type="InterPro" id="IPR040676">
    <property type="entry name" value="DUF5641"/>
</dbReference>
<keyword evidence="4" id="KW-1185">Reference proteome</keyword>
<dbReference type="EMBL" id="UZAF01001400">
    <property type="protein sequence ID" value="VDO08217.1"/>
    <property type="molecule type" value="Genomic_DNA"/>
</dbReference>
<reference evidence="5" key="1">
    <citation type="submission" date="2017-02" db="UniProtKB">
        <authorList>
            <consortium name="WormBaseParasite"/>
        </authorList>
    </citation>
    <scope>IDENTIFICATION</scope>
</reference>
<dbReference type="OrthoDB" id="5872033at2759"/>
<evidence type="ECO:0000256" key="1">
    <source>
        <dbReference type="SAM" id="MobiDB-lite"/>
    </source>
</evidence>
<gene>
    <name evidence="3" type="ORF">HPLM_LOCUS1176</name>
</gene>
<evidence type="ECO:0000259" key="2">
    <source>
        <dbReference type="Pfam" id="PF18701"/>
    </source>
</evidence>
<dbReference type="Proteomes" id="UP000268014">
    <property type="component" value="Unassembled WGS sequence"/>
</dbReference>
<accession>A0A0N4VV58</accession>
<feature type="domain" description="DUF5641" evidence="2">
    <location>
        <begin position="86"/>
        <end position="177"/>
    </location>
</feature>
<dbReference type="WBParaSite" id="HPLM_0000117801-mRNA-1">
    <property type="protein sequence ID" value="HPLM_0000117801-mRNA-1"/>
    <property type="gene ID" value="HPLM_0000117801"/>
</dbReference>